<accession>A0A085NRH7</accession>
<dbReference type="InterPro" id="IPR029071">
    <property type="entry name" value="Ubiquitin-like_domsf"/>
</dbReference>
<feature type="region of interest" description="Disordered" evidence="4">
    <location>
        <begin position="217"/>
        <end position="238"/>
    </location>
</feature>
<dbReference type="InterPro" id="IPR013087">
    <property type="entry name" value="Znf_C2H2_type"/>
</dbReference>
<evidence type="ECO:0000313" key="7">
    <source>
        <dbReference type="EMBL" id="KFD72073.1"/>
    </source>
</evidence>
<reference evidence="7 8" key="1">
    <citation type="journal article" date="2014" name="Nat. Genet.">
        <title>Genome and transcriptome of the porcine whipworm Trichuris suis.</title>
        <authorList>
            <person name="Jex A.R."/>
            <person name="Nejsum P."/>
            <person name="Schwarz E.M."/>
            <person name="Hu L."/>
            <person name="Young N.D."/>
            <person name="Hall R.S."/>
            <person name="Korhonen P.K."/>
            <person name="Liao S."/>
            <person name="Thamsborg S."/>
            <person name="Xia J."/>
            <person name="Xu P."/>
            <person name="Wang S."/>
            <person name="Scheerlinck J.P."/>
            <person name="Hofmann A."/>
            <person name="Sternberg P.W."/>
            <person name="Wang J."/>
            <person name="Gasser R.B."/>
        </authorList>
    </citation>
    <scope>NUCLEOTIDE SEQUENCE [LARGE SCALE GENOMIC DNA]</scope>
    <source>
        <strain evidence="7">DCEP-RM93F</strain>
        <strain evidence="6">DCEP-RM93M</strain>
    </source>
</reference>
<evidence type="ECO:0000256" key="3">
    <source>
        <dbReference type="SAM" id="Coils"/>
    </source>
</evidence>
<dbReference type="InterPro" id="IPR001012">
    <property type="entry name" value="UBX_dom"/>
</dbReference>
<keyword evidence="8" id="KW-1185">Reference proteome</keyword>
<name>A0A085NRH7_9BILA</name>
<dbReference type="EMBL" id="KL367479">
    <property type="protein sequence ID" value="KFD72073.1"/>
    <property type="molecule type" value="Genomic_DNA"/>
</dbReference>
<sequence length="322" mass="36497">MSAEEVVKASLKEMGFDDKLIARAMAATKRTELSDIVDWIVKHENENEASTFAESSPGPSTSKGPPEKPNSQANNSGAPSMKCDDCGKTFASAEMASVHAARVGHVNFSECTEAAKLLTPEETKQRQKELYEKLKVLKERREKEEHAKEIELEKARRQGGQELSTARERLQEQEMLKYIKEKKQDKLEASKARKRILEQIRLDRQAMNDRNRMNQPVETNKVAQQKLPAETGPPQYRSNSNTCVIQVRSSNGVVLKENFNSDDKLQKVYDSIAALNMNTECFSLHSTYPRRQYTEVDMEKSLRDLGLVPSASLFLSKKVERM</sequence>
<dbReference type="GO" id="GO:0005737">
    <property type="term" value="C:cytoplasm"/>
    <property type="evidence" value="ECO:0007669"/>
    <property type="project" value="UniProtKB-SubCell"/>
</dbReference>
<feature type="domain" description="UBX" evidence="5">
    <location>
        <begin position="238"/>
        <end position="315"/>
    </location>
</feature>
<dbReference type="PANTHER" id="PTHR46340">
    <property type="entry name" value="UBX DOMAIN-CONTAINING PROTEIN 1"/>
    <property type="match status" value="1"/>
</dbReference>
<evidence type="ECO:0000256" key="4">
    <source>
        <dbReference type="SAM" id="MobiDB-lite"/>
    </source>
</evidence>
<dbReference type="GO" id="GO:0005634">
    <property type="term" value="C:nucleus"/>
    <property type="evidence" value="ECO:0007669"/>
    <property type="project" value="TreeGrafter"/>
</dbReference>
<dbReference type="Proteomes" id="UP000030764">
    <property type="component" value="Unassembled WGS sequence"/>
</dbReference>
<dbReference type="PANTHER" id="PTHR46340:SF1">
    <property type="entry name" value="UBX DOMAIN-CONTAINING PROTEIN 1"/>
    <property type="match status" value="1"/>
</dbReference>
<dbReference type="GO" id="GO:0036435">
    <property type="term" value="F:K48-linked polyubiquitin modification-dependent protein binding"/>
    <property type="evidence" value="ECO:0007669"/>
    <property type="project" value="TreeGrafter"/>
</dbReference>
<feature type="compositionally biased region" description="Low complexity" evidence="4">
    <location>
        <begin position="54"/>
        <end position="64"/>
    </location>
</feature>
<gene>
    <name evidence="6" type="ORF">M513_00481</name>
    <name evidence="7" type="ORF">M514_00481</name>
</gene>
<dbReference type="SMART" id="SM00166">
    <property type="entry name" value="UBX"/>
    <property type="match status" value="1"/>
</dbReference>
<evidence type="ECO:0000313" key="8">
    <source>
        <dbReference type="Proteomes" id="UP000030764"/>
    </source>
</evidence>
<dbReference type="GO" id="GO:0031397">
    <property type="term" value="P:negative regulation of protein ubiquitination"/>
    <property type="evidence" value="ECO:0007669"/>
    <property type="project" value="TreeGrafter"/>
</dbReference>
<dbReference type="Proteomes" id="UP000030758">
    <property type="component" value="Unassembled WGS sequence"/>
</dbReference>
<dbReference type="CDD" id="cd01767">
    <property type="entry name" value="UBX"/>
    <property type="match status" value="1"/>
</dbReference>
<dbReference type="EMBL" id="KL363183">
    <property type="protein sequence ID" value="KFD58788.1"/>
    <property type="molecule type" value="Genomic_DNA"/>
</dbReference>
<keyword evidence="2" id="KW-0963">Cytoplasm</keyword>
<dbReference type="Gene3D" id="1.10.8.10">
    <property type="entry name" value="DNA helicase RuvA subunit, C-terminal domain"/>
    <property type="match status" value="1"/>
</dbReference>
<feature type="region of interest" description="Disordered" evidence="4">
    <location>
        <begin position="48"/>
        <end position="84"/>
    </location>
</feature>
<protein>
    <recommendedName>
        <fullName evidence="5">UBX domain-containing protein</fullName>
    </recommendedName>
</protein>
<evidence type="ECO:0000256" key="2">
    <source>
        <dbReference type="ARBA" id="ARBA00022490"/>
    </source>
</evidence>
<dbReference type="Pfam" id="PF00789">
    <property type="entry name" value="UBX"/>
    <property type="match status" value="1"/>
</dbReference>
<dbReference type="PROSITE" id="PS00028">
    <property type="entry name" value="ZINC_FINGER_C2H2_1"/>
    <property type="match status" value="1"/>
</dbReference>
<dbReference type="Gene3D" id="3.10.20.90">
    <property type="entry name" value="Phosphatidylinositol 3-kinase Catalytic Subunit, Chain A, domain 1"/>
    <property type="match status" value="1"/>
</dbReference>
<dbReference type="AlphaFoldDB" id="A0A085NRH7"/>
<evidence type="ECO:0000259" key="5">
    <source>
        <dbReference type="PROSITE" id="PS50033"/>
    </source>
</evidence>
<organism evidence="7">
    <name type="scientific">Trichuris suis</name>
    <name type="common">pig whipworm</name>
    <dbReference type="NCBI Taxonomy" id="68888"/>
    <lineage>
        <taxon>Eukaryota</taxon>
        <taxon>Metazoa</taxon>
        <taxon>Ecdysozoa</taxon>
        <taxon>Nematoda</taxon>
        <taxon>Enoplea</taxon>
        <taxon>Dorylaimia</taxon>
        <taxon>Trichinellida</taxon>
        <taxon>Trichuridae</taxon>
        <taxon>Trichuris</taxon>
    </lineage>
</organism>
<dbReference type="PROSITE" id="PS50033">
    <property type="entry name" value="UBX"/>
    <property type="match status" value="1"/>
</dbReference>
<proteinExistence type="predicted"/>
<dbReference type="SUPFAM" id="SSF54236">
    <property type="entry name" value="Ubiquitin-like"/>
    <property type="match status" value="1"/>
</dbReference>
<evidence type="ECO:0000256" key="1">
    <source>
        <dbReference type="ARBA" id="ARBA00004496"/>
    </source>
</evidence>
<feature type="coiled-coil region" evidence="3">
    <location>
        <begin position="124"/>
        <end position="200"/>
    </location>
</feature>
<keyword evidence="3" id="KW-0175">Coiled coil</keyword>
<dbReference type="GO" id="GO:0032435">
    <property type="term" value="P:negative regulation of proteasomal ubiquitin-dependent protein catabolic process"/>
    <property type="evidence" value="ECO:0007669"/>
    <property type="project" value="TreeGrafter"/>
</dbReference>
<dbReference type="GO" id="GO:1903094">
    <property type="term" value="P:negative regulation of protein K48-linked deubiquitination"/>
    <property type="evidence" value="ECO:0007669"/>
    <property type="project" value="TreeGrafter"/>
</dbReference>
<evidence type="ECO:0000313" key="6">
    <source>
        <dbReference type="EMBL" id="KFD58788.1"/>
    </source>
</evidence>
<comment type="subcellular location">
    <subcellularLocation>
        <location evidence="1">Cytoplasm</location>
    </subcellularLocation>
</comment>